<feature type="domain" description="Sulfotransferase" evidence="3">
    <location>
        <begin position="38"/>
        <end position="187"/>
    </location>
</feature>
<protein>
    <submittedName>
        <fullName evidence="4">Sulfotransferase 1C4</fullName>
    </submittedName>
</protein>
<evidence type="ECO:0000256" key="2">
    <source>
        <dbReference type="ARBA" id="ARBA00022679"/>
    </source>
</evidence>
<evidence type="ECO:0000313" key="4">
    <source>
        <dbReference type="EMBL" id="KAJ8029786.1"/>
    </source>
</evidence>
<keyword evidence="2" id="KW-0808">Transferase</keyword>
<dbReference type="OrthoDB" id="205623at2759"/>
<comment type="similarity">
    <text evidence="1">Belongs to the sulfotransferase 1 family.</text>
</comment>
<keyword evidence="5" id="KW-1185">Reference proteome</keyword>
<sequence length="194" mass="22392">MPAHINDFLMKCDDGNFLTPLTPPRFLLDILEMEMRSSDVIVVTWPKSGTTWMQYIVTQLICGTKIASEKNLFETNTYLELVENPLKPDDSDGLYKKAQGLPSPRLFKSHLKQSMLPTCLLNSEAKVIYVVRNPKDAAVSYFNFCLMNPVLPPYKNWSEFFEHFCKGLLPWGDWFENVLPWGEKKRAKCIVHEV</sequence>
<dbReference type="SUPFAM" id="SSF52540">
    <property type="entry name" value="P-loop containing nucleoside triphosphate hydrolases"/>
    <property type="match status" value="1"/>
</dbReference>
<proteinExistence type="inferred from homology"/>
<evidence type="ECO:0000256" key="1">
    <source>
        <dbReference type="ARBA" id="ARBA00005771"/>
    </source>
</evidence>
<dbReference type="PANTHER" id="PTHR11783">
    <property type="entry name" value="SULFOTRANSFERASE SULT"/>
    <property type="match status" value="1"/>
</dbReference>
<dbReference type="EMBL" id="JAIZAY010000014">
    <property type="protein sequence ID" value="KAJ8029786.1"/>
    <property type="molecule type" value="Genomic_DNA"/>
</dbReference>
<gene>
    <name evidence="4" type="ORF">HOLleu_29271</name>
</gene>
<dbReference type="GO" id="GO:0008146">
    <property type="term" value="F:sulfotransferase activity"/>
    <property type="evidence" value="ECO:0007669"/>
    <property type="project" value="InterPro"/>
</dbReference>
<accession>A0A9Q1BN96</accession>
<dbReference type="Pfam" id="PF00685">
    <property type="entry name" value="Sulfotransfer_1"/>
    <property type="match status" value="1"/>
</dbReference>
<dbReference type="Gene3D" id="3.40.50.300">
    <property type="entry name" value="P-loop containing nucleotide triphosphate hydrolases"/>
    <property type="match status" value="1"/>
</dbReference>
<organism evidence="4 5">
    <name type="scientific">Holothuria leucospilota</name>
    <name type="common">Black long sea cucumber</name>
    <name type="synonym">Mertensiothuria leucospilota</name>
    <dbReference type="NCBI Taxonomy" id="206669"/>
    <lineage>
        <taxon>Eukaryota</taxon>
        <taxon>Metazoa</taxon>
        <taxon>Echinodermata</taxon>
        <taxon>Eleutherozoa</taxon>
        <taxon>Echinozoa</taxon>
        <taxon>Holothuroidea</taxon>
        <taxon>Aspidochirotacea</taxon>
        <taxon>Aspidochirotida</taxon>
        <taxon>Holothuriidae</taxon>
        <taxon>Holothuria</taxon>
    </lineage>
</organism>
<name>A0A9Q1BN96_HOLLE</name>
<reference evidence="4" key="1">
    <citation type="submission" date="2021-10" db="EMBL/GenBank/DDBJ databases">
        <title>Tropical sea cucumber genome reveals ecological adaptation and Cuvierian tubules defense mechanism.</title>
        <authorList>
            <person name="Chen T."/>
        </authorList>
    </citation>
    <scope>NUCLEOTIDE SEQUENCE</scope>
    <source>
        <strain evidence="4">Nanhai2018</strain>
        <tissue evidence="4">Muscle</tissue>
    </source>
</reference>
<dbReference type="AlphaFoldDB" id="A0A9Q1BN96"/>
<dbReference type="InterPro" id="IPR027417">
    <property type="entry name" value="P-loop_NTPase"/>
</dbReference>
<evidence type="ECO:0000259" key="3">
    <source>
        <dbReference type="Pfam" id="PF00685"/>
    </source>
</evidence>
<dbReference type="InterPro" id="IPR000863">
    <property type="entry name" value="Sulfotransferase_dom"/>
</dbReference>
<comment type="caution">
    <text evidence="4">The sequence shown here is derived from an EMBL/GenBank/DDBJ whole genome shotgun (WGS) entry which is preliminary data.</text>
</comment>
<evidence type="ECO:0000313" key="5">
    <source>
        <dbReference type="Proteomes" id="UP001152320"/>
    </source>
</evidence>
<dbReference type="Proteomes" id="UP001152320">
    <property type="component" value="Chromosome 14"/>
</dbReference>